<dbReference type="SUPFAM" id="SSF48403">
    <property type="entry name" value="Ankyrin repeat"/>
    <property type="match status" value="1"/>
</dbReference>
<dbReference type="AlphaFoldDB" id="A0A4P9ZS12"/>
<reference evidence="3" key="1">
    <citation type="journal article" date="2018" name="Nat. Microbiol.">
        <title>Leveraging single-cell genomics to expand the fungal tree of life.</title>
        <authorList>
            <person name="Ahrendt S.R."/>
            <person name="Quandt C.A."/>
            <person name="Ciobanu D."/>
            <person name="Clum A."/>
            <person name="Salamov A."/>
            <person name="Andreopoulos B."/>
            <person name="Cheng J.F."/>
            <person name="Woyke T."/>
            <person name="Pelin A."/>
            <person name="Henrissat B."/>
            <person name="Reynolds N.K."/>
            <person name="Benny G.L."/>
            <person name="Smith M.E."/>
            <person name="James T.Y."/>
            <person name="Grigoriev I.V."/>
        </authorList>
    </citation>
    <scope>NUCLEOTIDE SEQUENCE [LARGE SCALE GENOMIC DNA]</scope>
    <source>
        <strain evidence="3">RSA 468</strain>
    </source>
</reference>
<evidence type="ECO:0000256" key="1">
    <source>
        <dbReference type="SAM" id="MobiDB-lite"/>
    </source>
</evidence>
<keyword evidence="3" id="KW-1185">Reference proteome</keyword>
<gene>
    <name evidence="2" type="ORF">BJ085DRAFT_41113</name>
</gene>
<feature type="compositionally biased region" description="Acidic residues" evidence="1">
    <location>
        <begin position="108"/>
        <end position="119"/>
    </location>
</feature>
<dbReference type="STRING" id="215637.A0A4P9ZS12"/>
<name>A0A4P9ZS12_9FUNG</name>
<evidence type="ECO:0000313" key="2">
    <source>
        <dbReference type="EMBL" id="RKP35250.1"/>
    </source>
</evidence>
<dbReference type="Pfam" id="PF12796">
    <property type="entry name" value="Ank_2"/>
    <property type="match status" value="1"/>
</dbReference>
<dbReference type="EMBL" id="ML002919">
    <property type="protein sequence ID" value="RKP35250.1"/>
    <property type="molecule type" value="Genomic_DNA"/>
</dbReference>
<dbReference type="InterPro" id="IPR002110">
    <property type="entry name" value="Ankyrin_rpt"/>
</dbReference>
<feature type="compositionally biased region" description="Basic and acidic residues" evidence="1">
    <location>
        <begin position="120"/>
        <end position="130"/>
    </location>
</feature>
<protein>
    <submittedName>
        <fullName evidence="2">Uncharacterized protein</fullName>
    </submittedName>
</protein>
<accession>A0A4P9ZS12</accession>
<evidence type="ECO:0000313" key="3">
    <source>
        <dbReference type="Proteomes" id="UP000268162"/>
    </source>
</evidence>
<dbReference type="Gene3D" id="1.25.40.20">
    <property type="entry name" value="Ankyrin repeat-containing domain"/>
    <property type="match status" value="1"/>
</dbReference>
<proteinExistence type="predicted"/>
<organism evidence="2 3">
    <name type="scientific">Dimargaris cristalligena</name>
    <dbReference type="NCBI Taxonomy" id="215637"/>
    <lineage>
        <taxon>Eukaryota</taxon>
        <taxon>Fungi</taxon>
        <taxon>Fungi incertae sedis</taxon>
        <taxon>Zoopagomycota</taxon>
        <taxon>Kickxellomycotina</taxon>
        <taxon>Dimargaritomycetes</taxon>
        <taxon>Dimargaritales</taxon>
        <taxon>Dimargaritaceae</taxon>
        <taxon>Dimargaris</taxon>
    </lineage>
</organism>
<feature type="region of interest" description="Disordered" evidence="1">
    <location>
        <begin position="93"/>
        <end position="159"/>
    </location>
</feature>
<sequence>MDSPHSRRNLLSLPYEVLSTIFVLARNPAFGRVAHLCRAVSLDPRNQAHWLLARNKGRPHRALRNALLWNFCSLELVTTLETRLIRHYQAKHTPATPLPSATNPAEASENEGEIELESETSEHESTRRGPAEPNQAGRRKRRHPDPDSGLIPPPHKRPRRYLGFSEAARLLHDDPILATQLREFYSTCRLSRHLFNFPETPEPALQYIISMLARGVSPNEPLGYPLIKSAQLNNTSMTQRLLENHADPNCNDNVAIKVAAGRGNHRIVRLLLEHESLPCSTALRYAVARKHMKIANLLMKYGAAPDTETVRILYRT</sequence>
<dbReference type="InterPro" id="IPR036770">
    <property type="entry name" value="Ankyrin_rpt-contain_sf"/>
</dbReference>
<dbReference type="Proteomes" id="UP000268162">
    <property type="component" value="Unassembled WGS sequence"/>
</dbReference>